<evidence type="ECO:0000256" key="1">
    <source>
        <dbReference type="SAM" id="MobiDB-lite"/>
    </source>
</evidence>
<proteinExistence type="predicted"/>
<dbReference type="AlphaFoldDB" id="A0AAW1IG91"/>
<comment type="caution">
    <text evidence="2">The sequence shown here is derived from an EMBL/GenBank/DDBJ whole genome shotgun (WGS) entry which is preliminary data.</text>
</comment>
<evidence type="ECO:0000313" key="2">
    <source>
        <dbReference type="EMBL" id="KAK9688467.1"/>
    </source>
</evidence>
<name>A0AAW1IG91_POPJA</name>
<dbReference type="EMBL" id="JASPKY010000589">
    <property type="protein sequence ID" value="KAK9688467.1"/>
    <property type="molecule type" value="Genomic_DNA"/>
</dbReference>
<reference evidence="2 3" key="1">
    <citation type="journal article" date="2024" name="BMC Genomics">
        <title>De novo assembly and annotation of Popillia japonica's genome with initial clues to its potential as an invasive pest.</title>
        <authorList>
            <person name="Cucini C."/>
            <person name="Boschi S."/>
            <person name="Funari R."/>
            <person name="Cardaioli E."/>
            <person name="Iannotti N."/>
            <person name="Marturano G."/>
            <person name="Paoli F."/>
            <person name="Bruttini M."/>
            <person name="Carapelli A."/>
            <person name="Frati F."/>
            <person name="Nardi F."/>
        </authorList>
    </citation>
    <scope>NUCLEOTIDE SEQUENCE [LARGE SCALE GENOMIC DNA]</scope>
    <source>
        <strain evidence="2">DMR45628</strain>
    </source>
</reference>
<sequence length="184" mass="21288">MLNLKQWQLEPPCQTKVSECKNKLCSTTIEFKTKQIEMFRRMSEIQEKRANDQELIIALLKDNANTSKQKLQVPAKKRKSKQRRMSEIQEKRANDQELIIALLKDNANTSKQKLQVPAKKRKSKQSDQSDIEDSFQDSDYVPATEVDSSSSEEIPYYTEFFYSPIVSPSPQLNTDNNIGVIKKK</sequence>
<accession>A0AAW1IG91</accession>
<feature type="region of interest" description="Disordered" evidence="1">
    <location>
        <begin position="68"/>
        <end position="91"/>
    </location>
</feature>
<keyword evidence="3" id="KW-1185">Reference proteome</keyword>
<organism evidence="2 3">
    <name type="scientific">Popillia japonica</name>
    <name type="common">Japanese beetle</name>
    <dbReference type="NCBI Taxonomy" id="7064"/>
    <lineage>
        <taxon>Eukaryota</taxon>
        <taxon>Metazoa</taxon>
        <taxon>Ecdysozoa</taxon>
        <taxon>Arthropoda</taxon>
        <taxon>Hexapoda</taxon>
        <taxon>Insecta</taxon>
        <taxon>Pterygota</taxon>
        <taxon>Neoptera</taxon>
        <taxon>Endopterygota</taxon>
        <taxon>Coleoptera</taxon>
        <taxon>Polyphaga</taxon>
        <taxon>Scarabaeiformia</taxon>
        <taxon>Scarabaeidae</taxon>
        <taxon>Rutelinae</taxon>
        <taxon>Popillia</taxon>
    </lineage>
</organism>
<evidence type="ECO:0000313" key="3">
    <source>
        <dbReference type="Proteomes" id="UP001458880"/>
    </source>
</evidence>
<dbReference type="Proteomes" id="UP001458880">
    <property type="component" value="Unassembled WGS sequence"/>
</dbReference>
<gene>
    <name evidence="2" type="ORF">QE152_g35299</name>
</gene>
<protein>
    <submittedName>
        <fullName evidence="2">Uncharacterized protein</fullName>
    </submittedName>
</protein>
<feature type="region of interest" description="Disordered" evidence="1">
    <location>
        <begin position="111"/>
        <end position="151"/>
    </location>
</feature>